<sequence length="238" mass="27227">MVVDDAVEMPESTQAYTVMSSSPNCEPLYRAGSSAPEMTDYTPSIPLYLPHLVSNHILNRYGLRILMPFKCIICLICEHTLTPSGLTEHLKTEHEEMSVLPSDFSKLNTLWVEYDVIKDFRDVAPITSKQPALPGLKIIPGYSCRHCTYCTPTIRTMKNHWYKQHPQDHTKFSEEYVLRPANIQMISTSIQRYFEVVPPPIAPLGDPWEMYLEQYTSKIPIEPSINLPPTLNENTWIG</sequence>
<dbReference type="SMART" id="SM00355">
    <property type="entry name" value="ZnF_C2H2"/>
    <property type="match status" value="2"/>
</dbReference>
<dbReference type="InterPro" id="IPR022698">
    <property type="entry name" value="OrsD"/>
</dbReference>
<feature type="domain" description="C2H2-type" evidence="1">
    <location>
        <begin position="69"/>
        <end position="94"/>
    </location>
</feature>
<evidence type="ECO:0000313" key="2">
    <source>
        <dbReference type="EMBL" id="KIJ28758.1"/>
    </source>
</evidence>
<dbReference type="Pfam" id="PF12013">
    <property type="entry name" value="OrsD"/>
    <property type="match status" value="1"/>
</dbReference>
<dbReference type="Proteomes" id="UP000054279">
    <property type="component" value="Unassembled WGS sequence"/>
</dbReference>
<evidence type="ECO:0000313" key="3">
    <source>
        <dbReference type="Proteomes" id="UP000054279"/>
    </source>
</evidence>
<dbReference type="OrthoDB" id="2799352at2759"/>
<protein>
    <recommendedName>
        <fullName evidence="1">C2H2-type domain-containing protein</fullName>
    </recommendedName>
</protein>
<reference evidence="2 3" key="1">
    <citation type="submission" date="2014-06" db="EMBL/GenBank/DDBJ databases">
        <title>Evolutionary Origins and Diversification of the Mycorrhizal Mutualists.</title>
        <authorList>
            <consortium name="DOE Joint Genome Institute"/>
            <consortium name="Mycorrhizal Genomics Consortium"/>
            <person name="Kohler A."/>
            <person name="Kuo A."/>
            <person name="Nagy L.G."/>
            <person name="Floudas D."/>
            <person name="Copeland A."/>
            <person name="Barry K.W."/>
            <person name="Cichocki N."/>
            <person name="Veneault-Fourrey C."/>
            <person name="LaButti K."/>
            <person name="Lindquist E.A."/>
            <person name="Lipzen A."/>
            <person name="Lundell T."/>
            <person name="Morin E."/>
            <person name="Murat C."/>
            <person name="Riley R."/>
            <person name="Ohm R."/>
            <person name="Sun H."/>
            <person name="Tunlid A."/>
            <person name="Henrissat B."/>
            <person name="Grigoriev I.V."/>
            <person name="Hibbett D.S."/>
            <person name="Martin F."/>
        </authorList>
    </citation>
    <scope>NUCLEOTIDE SEQUENCE [LARGE SCALE GENOMIC DNA]</scope>
    <source>
        <strain evidence="2 3">SS14</strain>
    </source>
</reference>
<dbReference type="EMBL" id="KN837299">
    <property type="protein sequence ID" value="KIJ28758.1"/>
    <property type="molecule type" value="Genomic_DNA"/>
</dbReference>
<feature type="domain" description="C2H2-type" evidence="1">
    <location>
        <begin position="142"/>
        <end position="165"/>
    </location>
</feature>
<keyword evidence="3" id="KW-1185">Reference proteome</keyword>
<name>A0A0C9TH13_SPHS4</name>
<gene>
    <name evidence="2" type="ORF">M422DRAFT_269971</name>
</gene>
<organism evidence="2 3">
    <name type="scientific">Sphaerobolus stellatus (strain SS14)</name>
    <dbReference type="NCBI Taxonomy" id="990650"/>
    <lineage>
        <taxon>Eukaryota</taxon>
        <taxon>Fungi</taxon>
        <taxon>Dikarya</taxon>
        <taxon>Basidiomycota</taxon>
        <taxon>Agaricomycotina</taxon>
        <taxon>Agaricomycetes</taxon>
        <taxon>Phallomycetidae</taxon>
        <taxon>Geastrales</taxon>
        <taxon>Sphaerobolaceae</taxon>
        <taxon>Sphaerobolus</taxon>
    </lineage>
</organism>
<proteinExistence type="predicted"/>
<dbReference type="InterPro" id="IPR013087">
    <property type="entry name" value="Znf_C2H2_type"/>
</dbReference>
<accession>A0A0C9TH13</accession>
<evidence type="ECO:0000259" key="1">
    <source>
        <dbReference type="SMART" id="SM00355"/>
    </source>
</evidence>
<dbReference type="AlphaFoldDB" id="A0A0C9TH13"/>
<dbReference type="HOGENOM" id="CLU_1166473_0_0_1"/>